<reference evidence="2" key="1">
    <citation type="submission" date="2022-11" db="UniProtKB">
        <authorList>
            <consortium name="WormBaseParasite"/>
        </authorList>
    </citation>
    <scope>IDENTIFICATION</scope>
</reference>
<organism evidence="1 2">
    <name type="scientific">Panagrolaimus sp. PS1159</name>
    <dbReference type="NCBI Taxonomy" id="55785"/>
    <lineage>
        <taxon>Eukaryota</taxon>
        <taxon>Metazoa</taxon>
        <taxon>Ecdysozoa</taxon>
        <taxon>Nematoda</taxon>
        <taxon>Chromadorea</taxon>
        <taxon>Rhabditida</taxon>
        <taxon>Tylenchina</taxon>
        <taxon>Panagrolaimomorpha</taxon>
        <taxon>Panagrolaimoidea</taxon>
        <taxon>Panagrolaimidae</taxon>
        <taxon>Panagrolaimus</taxon>
    </lineage>
</organism>
<protein>
    <submittedName>
        <fullName evidence="2">Protein phosphatase inhibitor 2</fullName>
    </submittedName>
</protein>
<evidence type="ECO:0000313" key="1">
    <source>
        <dbReference type="Proteomes" id="UP000887580"/>
    </source>
</evidence>
<dbReference type="Proteomes" id="UP000887580">
    <property type="component" value="Unplaced"/>
</dbReference>
<sequence>MESDHEINIAEPIENLHKQPAKSILKKTSHVDPPNLKDLESGGGEPRGARFDEMNILATLHPADKDYGHMKIDEPKTPYSGYSDAEEEHLAKNPAVGLSESVKEQLSKKRNSVSITDNEDSDDEELTEEEKQKQEEFEKKRKMHYKSEAANLHPALPTEDEDES</sequence>
<accession>A0AC35GY52</accession>
<dbReference type="WBParaSite" id="PS1159_v2.g9862.t1">
    <property type="protein sequence ID" value="PS1159_v2.g9862.t1"/>
    <property type="gene ID" value="PS1159_v2.g9862"/>
</dbReference>
<evidence type="ECO:0000313" key="2">
    <source>
        <dbReference type="WBParaSite" id="PS1159_v2.g9862.t1"/>
    </source>
</evidence>
<name>A0AC35GY52_9BILA</name>
<proteinExistence type="predicted"/>